<dbReference type="AlphaFoldDB" id="A0A0F9D3W2"/>
<protein>
    <submittedName>
        <fullName evidence="1">Uncharacterized protein</fullName>
    </submittedName>
</protein>
<sequence>MTDEEYRQFVETERLIYGHYARSLKQTQDEYVRQLIWLRIMGLMET</sequence>
<evidence type="ECO:0000313" key="1">
    <source>
        <dbReference type="EMBL" id="KKL48371.1"/>
    </source>
</evidence>
<comment type="caution">
    <text evidence="1">The sequence shown here is derived from an EMBL/GenBank/DDBJ whole genome shotgun (WGS) entry which is preliminary data.</text>
</comment>
<gene>
    <name evidence="1" type="ORF">LCGC14_2326110</name>
</gene>
<accession>A0A0F9D3W2</accession>
<name>A0A0F9D3W2_9ZZZZ</name>
<reference evidence="1" key="1">
    <citation type="journal article" date="2015" name="Nature">
        <title>Complex archaea that bridge the gap between prokaryotes and eukaryotes.</title>
        <authorList>
            <person name="Spang A."/>
            <person name="Saw J.H."/>
            <person name="Jorgensen S.L."/>
            <person name="Zaremba-Niedzwiedzka K."/>
            <person name="Martijn J."/>
            <person name="Lind A.E."/>
            <person name="van Eijk R."/>
            <person name="Schleper C."/>
            <person name="Guy L."/>
            <person name="Ettema T.J."/>
        </authorList>
    </citation>
    <scope>NUCLEOTIDE SEQUENCE</scope>
</reference>
<dbReference type="EMBL" id="LAZR01033338">
    <property type="protein sequence ID" value="KKL48371.1"/>
    <property type="molecule type" value="Genomic_DNA"/>
</dbReference>
<organism evidence="1">
    <name type="scientific">marine sediment metagenome</name>
    <dbReference type="NCBI Taxonomy" id="412755"/>
    <lineage>
        <taxon>unclassified sequences</taxon>
        <taxon>metagenomes</taxon>
        <taxon>ecological metagenomes</taxon>
    </lineage>
</organism>
<proteinExistence type="predicted"/>